<evidence type="ECO:0000313" key="5">
    <source>
        <dbReference type="EMBL" id="PVZ65433.1"/>
    </source>
</evidence>
<keyword evidence="6" id="KW-1185">Reference proteome</keyword>
<dbReference type="InterPro" id="IPR009057">
    <property type="entry name" value="Homeodomain-like_sf"/>
</dbReference>
<keyword evidence="2" id="KW-0238">DNA-binding</keyword>
<dbReference type="InterPro" id="IPR014710">
    <property type="entry name" value="RmlC-like_jellyroll"/>
</dbReference>
<evidence type="ECO:0000256" key="2">
    <source>
        <dbReference type="ARBA" id="ARBA00023125"/>
    </source>
</evidence>
<dbReference type="SUPFAM" id="SSF46689">
    <property type="entry name" value="Homeodomain-like"/>
    <property type="match status" value="2"/>
</dbReference>
<dbReference type="InterPro" id="IPR050204">
    <property type="entry name" value="AraC_XylS_family_regulators"/>
</dbReference>
<dbReference type="Proteomes" id="UP000244906">
    <property type="component" value="Unassembled WGS sequence"/>
</dbReference>
<dbReference type="EMBL" id="QDDL01000010">
    <property type="protein sequence ID" value="PVZ65433.1"/>
    <property type="molecule type" value="Genomic_DNA"/>
</dbReference>
<comment type="caution">
    <text evidence="5">The sequence shown here is derived from an EMBL/GenBank/DDBJ whole genome shotgun (WGS) entry which is preliminary data.</text>
</comment>
<proteinExistence type="predicted"/>
<dbReference type="GO" id="GO:0003700">
    <property type="term" value="F:DNA-binding transcription factor activity"/>
    <property type="evidence" value="ECO:0007669"/>
    <property type="project" value="InterPro"/>
</dbReference>
<dbReference type="PANTHER" id="PTHR46796">
    <property type="entry name" value="HTH-TYPE TRANSCRIPTIONAL ACTIVATOR RHAS-RELATED"/>
    <property type="match status" value="1"/>
</dbReference>
<dbReference type="Gene3D" id="1.10.10.60">
    <property type="entry name" value="Homeodomain-like"/>
    <property type="match status" value="1"/>
</dbReference>
<keyword evidence="3" id="KW-0804">Transcription</keyword>
<dbReference type="InterPro" id="IPR018060">
    <property type="entry name" value="HTH_AraC"/>
</dbReference>
<name>A0A2V1GPV5_9GAMM</name>
<reference evidence="5 6" key="1">
    <citation type="submission" date="2018-04" db="EMBL/GenBank/DDBJ databases">
        <title>Thalassorhabdus spongiae gen. nov., sp. nov., isolated from a marine sponge in South-West Iceland.</title>
        <authorList>
            <person name="Knobloch S."/>
            <person name="Daussin A."/>
            <person name="Johannsson R."/>
            <person name="Marteinsson V.T."/>
        </authorList>
    </citation>
    <scope>NUCLEOTIDE SEQUENCE [LARGE SCALE GENOMIC DNA]</scope>
    <source>
        <strain evidence="5 6">Hp12</strain>
    </source>
</reference>
<keyword evidence="1" id="KW-0805">Transcription regulation</keyword>
<dbReference type="PROSITE" id="PS01124">
    <property type="entry name" value="HTH_ARAC_FAMILY_2"/>
    <property type="match status" value="1"/>
</dbReference>
<evidence type="ECO:0000313" key="6">
    <source>
        <dbReference type="Proteomes" id="UP000244906"/>
    </source>
</evidence>
<dbReference type="AlphaFoldDB" id="A0A2V1GPV5"/>
<dbReference type="Pfam" id="PF12833">
    <property type="entry name" value="HTH_18"/>
    <property type="match status" value="1"/>
</dbReference>
<dbReference type="PANTHER" id="PTHR46796:SF10">
    <property type="entry name" value="TRANSCRIPTIONAL ACTIVATOR FEAR"/>
    <property type="match status" value="1"/>
</dbReference>
<dbReference type="Gene3D" id="2.60.120.10">
    <property type="entry name" value="Jelly Rolls"/>
    <property type="match status" value="1"/>
</dbReference>
<sequence length="248" mass="27777">MKTLEIVSLKEIPEVHSHDYHQLVAPLSGSAEFEIAELSGRLDSGRGCILPSMVRHGFAGDGSNRILLINLPTNMVAVEHQAIFRHYGWFTIDAGLMQLLAATHHELTLFPNDKHLQSSLVDCLLRGLNLRFANNKQISSKMDMQAITDYLARNLDRAIHVADLARLACLSESQFHSQFRKTHQSTPHQYLLQLRLNYACDLLKENDTSIANIAQLSGFSSQCALTHAMKKYLGVSPGKYRQRVQGEA</sequence>
<organism evidence="5 6">
    <name type="scientific">Pelagibaculum spongiae</name>
    <dbReference type="NCBI Taxonomy" id="2080658"/>
    <lineage>
        <taxon>Bacteria</taxon>
        <taxon>Pseudomonadati</taxon>
        <taxon>Pseudomonadota</taxon>
        <taxon>Gammaproteobacteria</taxon>
        <taxon>Oceanospirillales</taxon>
        <taxon>Pelagibaculum</taxon>
    </lineage>
</organism>
<accession>A0A2V1GPV5</accession>
<dbReference type="InterPro" id="IPR011051">
    <property type="entry name" value="RmlC_Cupin_sf"/>
</dbReference>
<evidence type="ECO:0000256" key="3">
    <source>
        <dbReference type="ARBA" id="ARBA00023163"/>
    </source>
</evidence>
<evidence type="ECO:0000256" key="1">
    <source>
        <dbReference type="ARBA" id="ARBA00023015"/>
    </source>
</evidence>
<gene>
    <name evidence="5" type="ORF">DC094_18300</name>
</gene>
<feature type="domain" description="HTH araC/xylS-type" evidence="4">
    <location>
        <begin position="145"/>
        <end position="243"/>
    </location>
</feature>
<protein>
    <submittedName>
        <fullName evidence="5">AraC family transcriptional regulator</fullName>
    </submittedName>
</protein>
<dbReference type="RefSeq" id="WP_116688569.1">
    <property type="nucleotide sequence ID" value="NZ_CAWNYD010000010.1"/>
</dbReference>
<evidence type="ECO:0000259" key="4">
    <source>
        <dbReference type="PROSITE" id="PS01124"/>
    </source>
</evidence>
<dbReference type="SUPFAM" id="SSF51182">
    <property type="entry name" value="RmlC-like cupins"/>
    <property type="match status" value="1"/>
</dbReference>
<dbReference type="OrthoDB" id="282744at2"/>
<dbReference type="GO" id="GO:0043565">
    <property type="term" value="F:sequence-specific DNA binding"/>
    <property type="evidence" value="ECO:0007669"/>
    <property type="project" value="InterPro"/>
</dbReference>
<dbReference type="SMART" id="SM00342">
    <property type="entry name" value="HTH_ARAC"/>
    <property type="match status" value="1"/>
</dbReference>